<evidence type="ECO:0000313" key="1">
    <source>
        <dbReference type="EMBL" id="KAJ2980881.1"/>
    </source>
</evidence>
<gene>
    <name evidence="1" type="ORF">NUW58_g6829</name>
</gene>
<name>A0ACC1NPV3_9PEZI</name>
<reference evidence="1" key="1">
    <citation type="submission" date="2022-10" db="EMBL/GenBank/DDBJ databases">
        <title>Genome Sequence of Xylaria curta.</title>
        <authorList>
            <person name="Buettner E."/>
        </authorList>
    </citation>
    <scope>NUCLEOTIDE SEQUENCE</scope>
    <source>
        <strain evidence="1">Babe10</strain>
    </source>
</reference>
<dbReference type="Proteomes" id="UP001143856">
    <property type="component" value="Unassembled WGS sequence"/>
</dbReference>
<organism evidence="1 2">
    <name type="scientific">Xylaria curta</name>
    <dbReference type="NCBI Taxonomy" id="42375"/>
    <lineage>
        <taxon>Eukaryota</taxon>
        <taxon>Fungi</taxon>
        <taxon>Dikarya</taxon>
        <taxon>Ascomycota</taxon>
        <taxon>Pezizomycotina</taxon>
        <taxon>Sordariomycetes</taxon>
        <taxon>Xylariomycetidae</taxon>
        <taxon>Xylariales</taxon>
        <taxon>Xylariaceae</taxon>
        <taxon>Xylaria</taxon>
    </lineage>
</organism>
<comment type="caution">
    <text evidence="1">The sequence shown here is derived from an EMBL/GenBank/DDBJ whole genome shotgun (WGS) entry which is preliminary data.</text>
</comment>
<accession>A0ACC1NPV3</accession>
<protein>
    <submittedName>
        <fullName evidence="1">Uncharacterized protein</fullName>
    </submittedName>
</protein>
<evidence type="ECO:0000313" key="2">
    <source>
        <dbReference type="Proteomes" id="UP001143856"/>
    </source>
</evidence>
<proteinExistence type="predicted"/>
<sequence length="210" mass="22658">MVKHQRRSHQKGMHLSEIDDCSSESDGGESPTTPPHRAVSWTPLSQLPQALPGHPSHRSTSFADFGHNLEEYGIQTQYGHRQSISAGDAHEYQDTSVPEQHGSIQLLNRMQIPANTYYVTEQSNPAVATMNTNPIQQYQGSRVQERPSQEIPCSATNLNGSIQSVPGAFSSPPSLTRRLLPAPSDGAPNYGPASTAYAGNAASIANLGRT</sequence>
<dbReference type="EMBL" id="JAPDGR010001630">
    <property type="protein sequence ID" value="KAJ2980881.1"/>
    <property type="molecule type" value="Genomic_DNA"/>
</dbReference>
<keyword evidence="2" id="KW-1185">Reference proteome</keyword>